<evidence type="ECO:0000256" key="8">
    <source>
        <dbReference type="SAM" id="Coils"/>
    </source>
</evidence>
<dbReference type="Pfam" id="PF00027">
    <property type="entry name" value="cNMP_binding"/>
    <property type="match status" value="2"/>
</dbReference>
<dbReference type="InterPro" id="IPR003593">
    <property type="entry name" value="AAA+_ATPase"/>
</dbReference>
<proteinExistence type="inferred from homology"/>
<dbReference type="Gene3D" id="2.60.120.10">
    <property type="entry name" value="Jelly Rolls"/>
    <property type="match status" value="3"/>
</dbReference>
<gene>
    <name evidence="14" type="ORF">MANT1106_LOCUS453</name>
</gene>
<keyword evidence="2 10" id="KW-0812">Transmembrane</keyword>
<keyword evidence="5 10" id="KW-1133">Transmembrane helix</keyword>
<evidence type="ECO:0008006" key="15">
    <source>
        <dbReference type="Google" id="ProtNLM"/>
    </source>
</evidence>
<feature type="domain" description="ABC transporter" evidence="12">
    <location>
        <begin position="544"/>
        <end position="791"/>
    </location>
</feature>
<dbReference type="InterPro" id="IPR027417">
    <property type="entry name" value="P-loop_NTPase"/>
</dbReference>
<dbReference type="InterPro" id="IPR003439">
    <property type="entry name" value="ABC_transporter-like_ATP-bd"/>
</dbReference>
<feature type="transmembrane region" description="Helical" evidence="10">
    <location>
        <begin position="248"/>
        <end position="269"/>
    </location>
</feature>
<protein>
    <recommendedName>
        <fullName evidence="15">Cyclic nucleotide-binding domain-containing protein</fullName>
    </recommendedName>
</protein>
<dbReference type="SMART" id="SM00100">
    <property type="entry name" value="cNMP"/>
    <property type="match status" value="3"/>
</dbReference>
<feature type="transmembrane region" description="Helical" evidence="10">
    <location>
        <begin position="335"/>
        <end position="363"/>
    </location>
</feature>
<feature type="coiled-coil region" evidence="8">
    <location>
        <begin position="1443"/>
        <end position="1477"/>
    </location>
</feature>
<evidence type="ECO:0000256" key="4">
    <source>
        <dbReference type="ARBA" id="ARBA00022840"/>
    </source>
</evidence>
<feature type="domain" description="ABC transmembrane type-1" evidence="13">
    <location>
        <begin position="230"/>
        <end position="512"/>
    </location>
</feature>
<dbReference type="SUPFAM" id="SSF51206">
    <property type="entry name" value="cAMP-binding domain-like"/>
    <property type="match status" value="3"/>
</dbReference>
<dbReference type="InterPro" id="IPR014710">
    <property type="entry name" value="RmlC-like_jellyroll"/>
</dbReference>
<evidence type="ECO:0000256" key="9">
    <source>
        <dbReference type="SAM" id="MobiDB-lite"/>
    </source>
</evidence>
<evidence type="ECO:0000256" key="1">
    <source>
        <dbReference type="ARBA" id="ARBA00004141"/>
    </source>
</evidence>
<comment type="subcellular location">
    <subcellularLocation>
        <location evidence="1">Membrane</location>
        <topology evidence="1">Multi-pass membrane protein</topology>
    </subcellularLocation>
</comment>
<dbReference type="PROSITE" id="PS00211">
    <property type="entry name" value="ABC_TRANSPORTER_1"/>
    <property type="match status" value="1"/>
</dbReference>
<feature type="region of interest" description="Disordered" evidence="9">
    <location>
        <begin position="1521"/>
        <end position="1590"/>
    </location>
</feature>
<organism evidence="14">
    <name type="scientific">Mantoniella antarctica</name>
    <dbReference type="NCBI Taxonomy" id="81844"/>
    <lineage>
        <taxon>Eukaryota</taxon>
        <taxon>Viridiplantae</taxon>
        <taxon>Chlorophyta</taxon>
        <taxon>Mamiellophyceae</taxon>
        <taxon>Mamiellales</taxon>
        <taxon>Mamiellaceae</taxon>
        <taxon>Mantoniella</taxon>
    </lineage>
</organism>
<name>A0A7S0S6A2_9CHLO</name>
<evidence type="ECO:0000256" key="10">
    <source>
        <dbReference type="SAM" id="Phobius"/>
    </source>
</evidence>
<dbReference type="GO" id="GO:0016887">
    <property type="term" value="F:ATP hydrolysis activity"/>
    <property type="evidence" value="ECO:0007669"/>
    <property type="project" value="InterPro"/>
</dbReference>
<keyword evidence="8" id="KW-0175">Coiled coil</keyword>
<feature type="compositionally biased region" description="Polar residues" evidence="9">
    <location>
        <begin position="1707"/>
        <end position="1717"/>
    </location>
</feature>
<feature type="compositionally biased region" description="Basic and acidic residues" evidence="9">
    <location>
        <begin position="1558"/>
        <end position="1571"/>
    </location>
</feature>
<reference evidence="14" key="1">
    <citation type="submission" date="2021-01" db="EMBL/GenBank/DDBJ databases">
        <authorList>
            <person name="Corre E."/>
            <person name="Pelletier E."/>
            <person name="Niang G."/>
            <person name="Scheremetjew M."/>
            <person name="Finn R."/>
            <person name="Kale V."/>
            <person name="Holt S."/>
            <person name="Cochrane G."/>
            <person name="Meng A."/>
            <person name="Brown T."/>
            <person name="Cohen L."/>
        </authorList>
    </citation>
    <scope>NUCLEOTIDE SEQUENCE</scope>
    <source>
        <strain evidence="14">SL-175</strain>
    </source>
</reference>
<evidence type="ECO:0000259" key="13">
    <source>
        <dbReference type="PROSITE" id="PS50929"/>
    </source>
</evidence>
<dbReference type="CDD" id="cd23767">
    <property type="entry name" value="IQCD"/>
    <property type="match status" value="1"/>
</dbReference>
<dbReference type="PROSITE" id="PS50096">
    <property type="entry name" value="IQ"/>
    <property type="match status" value="1"/>
</dbReference>
<evidence type="ECO:0000256" key="6">
    <source>
        <dbReference type="ARBA" id="ARBA00023136"/>
    </source>
</evidence>
<dbReference type="InterPro" id="IPR000595">
    <property type="entry name" value="cNMP-bd_dom"/>
</dbReference>
<dbReference type="PANTHER" id="PTHR24221:SF654">
    <property type="entry name" value="ATP-BINDING CASSETTE SUB-FAMILY B MEMBER 6"/>
    <property type="match status" value="1"/>
</dbReference>
<feature type="domain" description="Cyclic nucleotide-binding" evidence="11">
    <location>
        <begin position="963"/>
        <end position="1071"/>
    </location>
</feature>
<feature type="domain" description="Cyclic nucleotide-binding" evidence="11">
    <location>
        <begin position="817"/>
        <end position="920"/>
    </location>
</feature>
<dbReference type="GO" id="GO:0005524">
    <property type="term" value="F:ATP binding"/>
    <property type="evidence" value="ECO:0007669"/>
    <property type="project" value="UniProtKB-KW"/>
</dbReference>
<keyword evidence="6 10" id="KW-0472">Membrane</keyword>
<feature type="region of interest" description="Disordered" evidence="9">
    <location>
        <begin position="1670"/>
        <end position="1717"/>
    </location>
</feature>
<dbReference type="GO" id="GO:0034040">
    <property type="term" value="F:ATPase-coupled lipid transmembrane transporter activity"/>
    <property type="evidence" value="ECO:0007669"/>
    <property type="project" value="TreeGrafter"/>
</dbReference>
<evidence type="ECO:0000313" key="14">
    <source>
        <dbReference type="EMBL" id="CAD8697774.1"/>
    </source>
</evidence>
<dbReference type="EMBL" id="HBFC01000906">
    <property type="protein sequence ID" value="CAD8697774.1"/>
    <property type="molecule type" value="Transcribed_RNA"/>
</dbReference>
<evidence type="ECO:0000259" key="11">
    <source>
        <dbReference type="PROSITE" id="PS50042"/>
    </source>
</evidence>
<dbReference type="Pfam" id="PF00664">
    <property type="entry name" value="ABC_membrane"/>
    <property type="match status" value="1"/>
</dbReference>
<feature type="region of interest" description="Disordered" evidence="9">
    <location>
        <begin position="2486"/>
        <end position="2592"/>
    </location>
</feature>
<evidence type="ECO:0000256" key="2">
    <source>
        <dbReference type="ARBA" id="ARBA00022692"/>
    </source>
</evidence>
<feature type="compositionally biased region" description="Basic and acidic residues" evidence="9">
    <location>
        <begin position="2438"/>
        <end position="2452"/>
    </location>
</feature>
<feature type="domain" description="Cyclic nucleotide-binding" evidence="11">
    <location>
        <begin position="1108"/>
        <end position="1213"/>
    </location>
</feature>
<dbReference type="SUPFAM" id="SSF52540">
    <property type="entry name" value="P-loop containing nucleoside triphosphate hydrolases"/>
    <property type="match status" value="1"/>
</dbReference>
<sequence length="2592" mass="283402">MAKFGVQTLVQLCRHKVAVAGDGGGGEGTWRSDLYRLLHRLVKSDLVEPRVEEAEVAEAIVSAGVNPMLVRPQMACIYRRLQLMQGAHVQATHAAAAAGPTREIQMMLQGDDEDDDSDGRVVQVRHQSRLQETLDLLVCRRSSGPGRSRGAFFGLFPCPGEDDAVDKKRSASALVRKSGEAYDPYEKLEVSVMDNVAWTWGWLMKNEKTACFVIFMLIQYLALWAAGGFKIVEILFDSAVHSPDTMWMWTLIAIMVAGSVLSAQVKYVLDVANPSGAGFIPAMQVKMLRQLGRVRMEFLDLTSTTEIMNILENEIPRLSTNIDALIEGLSNLWQMIATLALCASISLSMTFAICGLLPFFAVLGYRVGKAVNKAAAELQICENKFKGEMNQNLSSNSTKKLLGLHDILDEELEYKKSDVDDAYDFLDTMMASQDRALNVLETALKLIVIIAGTLLVSTFQSGGSTEEEKAQARFLGIIPGMDVGNFVAFYMASETVGGFIVEISKSYRTFSTTAVALEMFLMLEYKLLDDVAEAPRVMDRPPLLEATAVNFVFRPPGGGDILKAPLLFRNLNLVVEPGMKVGIVGKSGSGKSTLCKLLSRLYSPTAGTITVTGTNLRELDLFSTIATMEQETLLFKDSVYGNLVVGTQGLSMERIEFCCKAANVHVDILDLEGGYQFQVGVMGRMLSGGQRQRIAIARALLRNTSVVILDEPTSAQEPGVTVQIGRNLSKWQYTAGDGLKHPATVLAVTHNYPLVDEWDLMMVFQGGSIVEYDTKATLLARKGRLYRMMNSTNGLMVDGMGRAIISPERLAQIWLFASPEIPTEELQLIADACQTRHISAGETLYRYDDEADAMYLVVQGQCQDVKHLQEGSVEMAHPRMWDVGDVVGELNLLPDNPKPWGTDATAKSRAILLHLPKALFAEKLAEGEDGAAPALPVVREVVRELSYQVASTRSAGRLDLVWPFCGVDQSRLKTLGDLMDIVVEEPESVIFNAPDKECDAVYFVLRGRVALSRLKRADGGKQREVTSVFEGGMQFGEESLLFGSSRMRHAKTLEQSIILTMDRLMFTRYVGMVRAEAGDTAADDITQNLTSYRSYTSNPSTLPLAMWPLAMLSAEQLAHIPGLMRVSAHGEGSQVCVIKESDDEAHIILRGCVAVQIMRSESITVSKELRLGDVVNAVTLAGDAGRFGELVLSAECTEPTVLLTLSRSRLWQVPEVDPALIATVALHRHLMTTLDNLNNIGLGFLAVKGKIAALRELVDTRVYTKDKVVVDAGNTTDAYLVLVAHGLVSVVTAADKGNGTPQPQVVKPGQYVVTTGPTQPAAAAPGVVMVRGAATVTAASPYAVVIVMAMGRVSVEAEAEQRRMEEKLLIQEAERKLYKVRLATRTVLVRAMELQLGVVHPQHPRARWRKALRRIRMLITFGIKDAFSAGGQSLGGSLSAEAAGSLQVELARLEQRLAMLQRDLDERQGRLQKLEARWEEIGVLEGEDPTGGGVFAAVECAVDEEASITLTASQALALPGLVPTSRQGPGPLRPASGRGTLRPASGREPSTPGGAPRLESRASSDSGHHDNNVMSSFSKGEGSTGLGLTDRYVRHRLQKVPLTRRDYPQPGDDATVGHWMIMDVEDTKKPAASPPTVTGRWSRAGERENTMHKIYIFNPELSSERLVEMSRAMDEKERSRKSTRDTELTRLDKLLRRDIGNDDESQRSTSSASGTKARSTLDALRELGYGLTAFTAIRTALAEERKMLVPHYRSTAARVSELWARLKVPPSSRMKFRLTALDTEVDEFLLEKLDTELARLEDVSALLLPLFAEQHTQEGQVLDFDQAYFRLQRSLQLMKDSVPTPESCMESGIDPLREAAAAASAECAQRQEQMSTAAAAIRNFWIVLSVSVLERISFDDTDLSLPSLAQVRAHLAELEQLAERRSLQRDRLVISLTEAWRILNTPSDVHERVLKAHIGLQPQVLGGLQAERNKVNTVVKEYKAREEIVSRLEPLWAKLRFPSGETRWARECLQYHVRESREILEKEVVRLEALLTLERRATQAHITSAAGSLAKIETEIIRLQKLGYQYQVESTGLAVAAASVRVKEFTAIEMALAAPVTVHLRVLNSSMQCKIAVKEEVRLMEANATRIQALFRRKLARRKFVAMKQAMTASLSEDPENVQPIPSGVGLGAGRTSTAGGTSASLDAEARATLYIEVTANEKLEVEEIAREERRKREMISMNAAVAEIKAIYRELKIPEAEITERLRESSTDSSGGGASVGATLSAITEEIEVAKSRMGIRDGIKALQSKLPKMWKRNGVDGEAVLLRLSLAVTRPIDVKVNVDAEIDAMTLMGKCRKFYGNKKKVNMPEVPIAIVKHIVNMSPLERQAVLHVEMAFVKLAESAEKLMKKAKVAQAEMSGRVRRCAFNGVGEAKLEAIRQLIVATEAEIDNQRKRRLKDEETAAKKADKSYKKSSKKRGMSGRVTPMGTAGGEGTAVEQEALDEPEELVAPDEPNEPEDTDEDDADEDDGDGGDIEKEGGDGDGDDDDGSGGSGGGGSDDGDDDGSDESANETATEMDITGIVASHPDVADTGDGTGNPSASGQAPMLAPA</sequence>
<dbReference type="PROSITE" id="PS50042">
    <property type="entry name" value="CNMP_BINDING_3"/>
    <property type="match status" value="3"/>
</dbReference>
<keyword evidence="4" id="KW-0067">ATP-binding</keyword>
<dbReference type="InterPro" id="IPR011527">
    <property type="entry name" value="ABC1_TM_dom"/>
</dbReference>
<evidence type="ECO:0000259" key="12">
    <source>
        <dbReference type="PROSITE" id="PS50893"/>
    </source>
</evidence>
<dbReference type="InterPro" id="IPR018490">
    <property type="entry name" value="cNMP-bd_dom_sf"/>
</dbReference>
<dbReference type="SMART" id="SM00382">
    <property type="entry name" value="AAA"/>
    <property type="match status" value="1"/>
</dbReference>
<evidence type="ECO:0000256" key="7">
    <source>
        <dbReference type="ARBA" id="ARBA00024363"/>
    </source>
</evidence>
<dbReference type="Pfam" id="PF00005">
    <property type="entry name" value="ABC_tran"/>
    <property type="match status" value="1"/>
</dbReference>
<dbReference type="InterPro" id="IPR036640">
    <property type="entry name" value="ABC1_TM_sf"/>
</dbReference>
<dbReference type="PROSITE" id="PS50929">
    <property type="entry name" value="ABC_TM1F"/>
    <property type="match status" value="1"/>
</dbReference>
<dbReference type="PROSITE" id="PS50893">
    <property type="entry name" value="ABC_TRANSPORTER_2"/>
    <property type="match status" value="1"/>
</dbReference>
<dbReference type="InterPro" id="IPR039421">
    <property type="entry name" value="Type_1_exporter"/>
</dbReference>
<dbReference type="Gene3D" id="1.20.1560.10">
    <property type="entry name" value="ABC transporter type 1, transmembrane domain"/>
    <property type="match status" value="1"/>
</dbReference>
<dbReference type="PANTHER" id="PTHR24221">
    <property type="entry name" value="ATP-BINDING CASSETTE SUB-FAMILY B"/>
    <property type="match status" value="1"/>
</dbReference>
<dbReference type="SUPFAM" id="SSF90123">
    <property type="entry name" value="ABC transporter transmembrane region"/>
    <property type="match status" value="1"/>
</dbReference>
<feature type="transmembrane region" description="Helical" evidence="10">
    <location>
        <begin position="212"/>
        <end position="236"/>
    </location>
</feature>
<feature type="region of interest" description="Disordered" evidence="9">
    <location>
        <begin position="2432"/>
        <end position="2474"/>
    </location>
</feature>
<dbReference type="Gene3D" id="3.40.50.300">
    <property type="entry name" value="P-loop containing nucleotide triphosphate hydrolases"/>
    <property type="match status" value="1"/>
</dbReference>
<dbReference type="InterPro" id="IPR017871">
    <property type="entry name" value="ABC_transporter-like_CS"/>
</dbReference>
<evidence type="ECO:0000256" key="5">
    <source>
        <dbReference type="ARBA" id="ARBA00022989"/>
    </source>
</evidence>
<feature type="compositionally biased region" description="Acidic residues" evidence="9">
    <location>
        <begin position="2486"/>
        <end position="2514"/>
    </location>
</feature>
<comment type="similarity">
    <text evidence="7">Belongs to the ABC transporter superfamily. ABCB family. Heavy Metal importer (TC 3.A.1.210) subfamily.</text>
</comment>
<dbReference type="GO" id="GO:0016020">
    <property type="term" value="C:membrane"/>
    <property type="evidence" value="ECO:0007669"/>
    <property type="project" value="UniProtKB-SubCell"/>
</dbReference>
<feature type="compositionally biased region" description="Basic and acidic residues" evidence="9">
    <location>
        <begin position="1670"/>
        <end position="1706"/>
    </location>
</feature>
<dbReference type="CDD" id="cd00038">
    <property type="entry name" value="CAP_ED"/>
    <property type="match status" value="3"/>
</dbReference>
<evidence type="ECO:0000256" key="3">
    <source>
        <dbReference type="ARBA" id="ARBA00022741"/>
    </source>
</evidence>
<accession>A0A7S0S6A2</accession>
<dbReference type="Pfam" id="PF03999">
    <property type="entry name" value="MAP65_ASE1"/>
    <property type="match status" value="1"/>
</dbReference>
<keyword evidence="3" id="KW-0547">Nucleotide-binding</keyword>
<dbReference type="GO" id="GO:0140359">
    <property type="term" value="F:ABC-type transporter activity"/>
    <property type="evidence" value="ECO:0007669"/>
    <property type="project" value="InterPro"/>
</dbReference>
<feature type="compositionally biased region" description="Acidic residues" evidence="9">
    <location>
        <begin position="2540"/>
        <end position="2551"/>
    </location>
</feature>